<reference evidence="2 3" key="1">
    <citation type="submission" date="2019-07" db="EMBL/GenBank/DDBJ databases">
        <title>Genome sequencing of KACC 19320.</title>
        <authorList>
            <person name="Heo J."/>
            <person name="Kim S.-J."/>
            <person name="Kim J.-S."/>
            <person name="Hong S.-B."/>
            <person name="Kwon S.-W."/>
        </authorList>
    </citation>
    <scope>NUCLEOTIDE SEQUENCE [LARGE SCALE GENOMIC DNA]</scope>
    <source>
        <strain evidence="2 3">KACC 19320</strain>
    </source>
</reference>
<name>A0A514Z889_9LACT</name>
<protein>
    <submittedName>
        <fullName evidence="2">Uncharacterized protein</fullName>
    </submittedName>
</protein>
<dbReference type="EMBL" id="CP041356">
    <property type="protein sequence ID" value="QDK70727.1"/>
    <property type="molecule type" value="Genomic_DNA"/>
</dbReference>
<proteinExistence type="predicted"/>
<accession>A0A514Z889</accession>
<evidence type="ECO:0000256" key="1">
    <source>
        <dbReference type="SAM" id="MobiDB-lite"/>
    </source>
</evidence>
<evidence type="ECO:0000313" key="2">
    <source>
        <dbReference type="EMBL" id="QDK70727.1"/>
    </source>
</evidence>
<evidence type="ECO:0000313" key="3">
    <source>
        <dbReference type="Proteomes" id="UP000315128"/>
    </source>
</evidence>
<dbReference type="Proteomes" id="UP000315128">
    <property type="component" value="Chromosome"/>
</dbReference>
<organism evidence="2 3">
    <name type="scientific">Lactococcus protaetiae</name>
    <dbReference type="NCBI Taxonomy" id="2592653"/>
    <lineage>
        <taxon>Bacteria</taxon>
        <taxon>Bacillati</taxon>
        <taxon>Bacillota</taxon>
        <taxon>Bacilli</taxon>
        <taxon>Lactobacillales</taxon>
        <taxon>Streptococcaceae</taxon>
        <taxon>Lactococcus</taxon>
    </lineage>
</organism>
<dbReference type="KEGG" id="lack:FLP15_05625"/>
<feature type="region of interest" description="Disordered" evidence="1">
    <location>
        <begin position="95"/>
        <end position="118"/>
    </location>
</feature>
<dbReference type="AlphaFoldDB" id="A0A514Z889"/>
<sequence>MDELFTIYEYKRISRYLTLKGKELLPNRRYRILKMEKSEQIHIAVIFWERLVAVFNEEAKIYGPEDYNSPLGLIGGVSCQEVCRPQQWAALGGETLIGSHHDSEIGGKNGEDKGYEDY</sequence>
<dbReference type="RefSeq" id="WP_142766314.1">
    <property type="nucleotide sequence ID" value="NZ_CP041356.1"/>
</dbReference>
<feature type="compositionally biased region" description="Basic and acidic residues" evidence="1">
    <location>
        <begin position="99"/>
        <end position="118"/>
    </location>
</feature>
<gene>
    <name evidence="2" type="ORF">FLP15_05625</name>
</gene>
<keyword evidence="3" id="KW-1185">Reference proteome</keyword>
<dbReference type="OrthoDB" id="9764164at2"/>